<accession>A0ABR2PUH1</accession>
<reference evidence="1 2" key="1">
    <citation type="journal article" date="2024" name="G3 (Bethesda)">
        <title>Genome assembly of Hibiscus sabdariffa L. provides insights into metabolisms of medicinal natural products.</title>
        <authorList>
            <person name="Kim T."/>
        </authorList>
    </citation>
    <scope>NUCLEOTIDE SEQUENCE [LARGE SCALE GENOMIC DNA]</scope>
    <source>
        <strain evidence="1">TK-2024</strain>
        <tissue evidence="1">Old leaves</tissue>
    </source>
</reference>
<evidence type="ECO:0000313" key="2">
    <source>
        <dbReference type="Proteomes" id="UP001396334"/>
    </source>
</evidence>
<organism evidence="1 2">
    <name type="scientific">Hibiscus sabdariffa</name>
    <name type="common">roselle</name>
    <dbReference type="NCBI Taxonomy" id="183260"/>
    <lineage>
        <taxon>Eukaryota</taxon>
        <taxon>Viridiplantae</taxon>
        <taxon>Streptophyta</taxon>
        <taxon>Embryophyta</taxon>
        <taxon>Tracheophyta</taxon>
        <taxon>Spermatophyta</taxon>
        <taxon>Magnoliopsida</taxon>
        <taxon>eudicotyledons</taxon>
        <taxon>Gunneridae</taxon>
        <taxon>Pentapetalae</taxon>
        <taxon>rosids</taxon>
        <taxon>malvids</taxon>
        <taxon>Malvales</taxon>
        <taxon>Malvaceae</taxon>
        <taxon>Malvoideae</taxon>
        <taxon>Hibiscus</taxon>
    </lineage>
</organism>
<sequence>MHGRIQEIRRVGRKYKNQIEGEREGSADFIGFGTGRLDGSSLPIVLPAVALPFLLAGESGVGRSATAEVVGVGAAESIGAAGAGVVVTGPRMCGRKVGQQQRQTPMVVVVDGMIDQRMRPRQGIENEEI</sequence>
<evidence type="ECO:0000313" key="1">
    <source>
        <dbReference type="EMBL" id="KAK8992080.1"/>
    </source>
</evidence>
<protein>
    <submittedName>
        <fullName evidence="1">Uncharacterized protein</fullName>
    </submittedName>
</protein>
<dbReference type="EMBL" id="JBBPBN010000051">
    <property type="protein sequence ID" value="KAK8992080.1"/>
    <property type="molecule type" value="Genomic_DNA"/>
</dbReference>
<proteinExistence type="predicted"/>
<gene>
    <name evidence="1" type="ORF">V6N11_044972</name>
</gene>
<keyword evidence="2" id="KW-1185">Reference proteome</keyword>
<comment type="caution">
    <text evidence="1">The sequence shown here is derived from an EMBL/GenBank/DDBJ whole genome shotgun (WGS) entry which is preliminary data.</text>
</comment>
<dbReference type="Proteomes" id="UP001396334">
    <property type="component" value="Unassembled WGS sequence"/>
</dbReference>
<name>A0ABR2PUH1_9ROSI</name>